<dbReference type="PANTHER" id="PTHR44757:SF2">
    <property type="entry name" value="BIOFILM ARCHITECTURE MAINTENANCE PROTEIN MBAA"/>
    <property type="match status" value="1"/>
</dbReference>
<comment type="caution">
    <text evidence="2">The sequence shown here is derived from an EMBL/GenBank/DDBJ whole genome shotgun (WGS) entry which is preliminary data.</text>
</comment>
<keyword evidence="2" id="KW-0548">Nucleotidyltransferase</keyword>
<dbReference type="EMBL" id="JBHXIJ010000008">
    <property type="protein sequence ID" value="MFD5097876.1"/>
    <property type="molecule type" value="Genomic_DNA"/>
</dbReference>
<reference evidence="2 3" key="1">
    <citation type="submission" date="2024-09" db="EMBL/GenBank/DDBJ databases">
        <title>The Natural Products Discovery Center: Release of the First 8490 Sequenced Strains for Exploring Actinobacteria Biosynthetic Diversity.</title>
        <authorList>
            <person name="Kalkreuter E."/>
            <person name="Kautsar S.A."/>
            <person name="Yang D."/>
            <person name="Bader C.D."/>
            <person name="Teijaro C.N."/>
            <person name="Fluegel L."/>
            <person name="Davis C.M."/>
            <person name="Simpson J.R."/>
            <person name="Lauterbach L."/>
            <person name="Steele A.D."/>
            <person name="Gui C."/>
            <person name="Meng S."/>
            <person name="Li G."/>
            <person name="Viehrig K."/>
            <person name="Ye F."/>
            <person name="Su P."/>
            <person name="Kiefer A.F."/>
            <person name="Nichols A."/>
            <person name="Cepeda A.J."/>
            <person name="Yan W."/>
            <person name="Fan B."/>
            <person name="Jiang Y."/>
            <person name="Adhikari A."/>
            <person name="Zheng C.-J."/>
            <person name="Schuster L."/>
            <person name="Cowan T.M."/>
            <person name="Smanski M.J."/>
            <person name="Chevrette M.G."/>
            <person name="De Carvalho L.P.S."/>
            <person name="Shen B."/>
        </authorList>
    </citation>
    <scope>NUCLEOTIDE SEQUENCE [LARGE SCALE GENOMIC DNA]</scope>
    <source>
        <strain evidence="2 3">NPDC058348</strain>
    </source>
</reference>
<dbReference type="PANTHER" id="PTHR44757">
    <property type="entry name" value="DIGUANYLATE CYCLASE DGCP"/>
    <property type="match status" value="1"/>
</dbReference>
<evidence type="ECO:0000259" key="1">
    <source>
        <dbReference type="PROSITE" id="PS50887"/>
    </source>
</evidence>
<proteinExistence type="predicted"/>
<dbReference type="Gene3D" id="3.30.70.270">
    <property type="match status" value="1"/>
</dbReference>
<dbReference type="InterPro" id="IPR043128">
    <property type="entry name" value="Rev_trsase/Diguanyl_cyclase"/>
</dbReference>
<accession>A0ABW6FDZ9</accession>
<dbReference type="PROSITE" id="PS50887">
    <property type="entry name" value="GGDEF"/>
    <property type="match status" value="1"/>
</dbReference>
<dbReference type="InterPro" id="IPR052155">
    <property type="entry name" value="Biofilm_reg_signaling"/>
</dbReference>
<sequence>MDTQALALSLPLIGWAAHSGLLARRLAAARRDPLTGLRTRAGWTAAAERIARRHRDAVVLLLDLDDFKNLNDSYGHAAGDAALIATGTRLTAWCGRHGIAGRLGGDEFVAVIRDADRSAELNTLARTLNEPFLYGGQSLPVSVSVGCCRLAELATRTLSDALTAADAAMYAAKGTPGRRGPRPTSR</sequence>
<dbReference type="GO" id="GO:0052621">
    <property type="term" value="F:diguanylate cyclase activity"/>
    <property type="evidence" value="ECO:0007669"/>
    <property type="project" value="UniProtKB-EC"/>
</dbReference>
<protein>
    <submittedName>
        <fullName evidence="2">GGDEF domain-containing protein</fullName>
        <ecNumber evidence="2">2.7.7.65</ecNumber>
    </submittedName>
</protein>
<name>A0ABW6FDZ9_9ACTN</name>
<dbReference type="NCBIfam" id="TIGR00254">
    <property type="entry name" value="GGDEF"/>
    <property type="match status" value="1"/>
</dbReference>
<gene>
    <name evidence="2" type="ORF">ACFWJN_02660</name>
</gene>
<evidence type="ECO:0000313" key="3">
    <source>
        <dbReference type="Proteomes" id="UP001598448"/>
    </source>
</evidence>
<dbReference type="InterPro" id="IPR029787">
    <property type="entry name" value="Nucleotide_cyclase"/>
</dbReference>
<dbReference type="RefSeq" id="WP_386707853.1">
    <property type="nucleotide sequence ID" value="NZ_JBHXIJ010000008.1"/>
</dbReference>
<feature type="domain" description="GGDEF" evidence="1">
    <location>
        <begin position="55"/>
        <end position="186"/>
    </location>
</feature>
<evidence type="ECO:0000313" key="2">
    <source>
        <dbReference type="EMBL" id="MFD5097876.1"/>
    </source>
</evidence>
<dbReference type="CDD" id="cd01949">
    <property type="entry name" value="GGDEF"/>
    <property type="match status" value="1"/>
</dbReference>
<dbReference type="Proteomes" id="UP001598448">
    <property type="component" value="Unassembled WGS sequence"/>
</dbReference>
<dbReference type="SMART" id="SM00267">
    <property type="entry name" value="GGDEF"/>
    <property type="match status" value="1"/>
</dbReference>
<dbReference type="EC" id="2.7.7.65" evidence="2"/>
<dbReference type="InterPro" id="IPR000160">
    <property type="entry name" value="GGDEF_dom"/>
</dbReference>
<dbReference type="Pfam" id="PF00990">
    <property type="entry name" value="GGDEF"/>
    <property type="match status" value="1"/>
</dbReference>
<dbReference type="SUPFAM" id="SSF55073">
    <property type="entry name" value="Nucleotide cyclase"/>
    <property type="match status" value="1"/>
</dbReference>
<keyword evidence="2" id="KW-0808">Transferase</keyword>
<organism evidence="2 3">
    <name type="scientific">Streptomyces albidochromogenes</name>
    <dbReference type="NCBI Taxonomy" id="329524"/>
    <lineage>
        <taxon>Bacteria</taxon>
        <taxon>Bacillati</taxon>
        <taxon>Actinomycetota</taxon>
        <taxon>Actinomycetes</taxon>
        <taxon>Kitasatosporales</taxon>
        <taxon>Streptomycetaceae</taxon>
        <taxon>Streptomyces</taxon>
    </lineage>
</organism>
<keyword evidence="3" id="KW-1185">Reference proteome</keyword>